<comment type="subcellular location">
    <subcellularLocation>
        <location evidence="8">Mitochondrion</location>
    </subcellularLocation>
</comment>
<dbReference type="InterPro" id="IPR021163">
    <property type="entry name" value="Ferredox_Rdtase_adrenod"/>
</dbReference>
<dbReference type="GO" id="GO:0004324">
    <property type="term" value="F:ferredoxin-NADP+ reductase activity"/>
    <property type="evidence" value="ECO:0007669"/>
    <property type="project" value="EnsemblFungi"/>
</dbReference>
<feature type="binding site" evidence="9">
    <location>
        <position position="131"/>
    </location>
    <ligand>
        <name>FAD</name>
        <dbReference type="ChEBI" id="CHEBI:57692"/>
    </ligand>
</feature>
<keyword evidence="5 8" id="KW-0521">NADP</keyword>
<comment type="similarity">
    <text evidence="2 8">Belongs to the ferredoxin--NADP reductase type 1 family.</text>
</comment>
<name>F4RVQ4_MELLP</name>
<dbReference type="Proteomes" id="UP000001072">
    <property type="component" value="Unassembled WGS sequence"/>
</dbReference>
<feature type="binding site" evidence="9">
    <location>
        <position position="95"/>
    </location>
    <ligand>
        <name>FAD</name>
        <dbReference type="ChEBI" id="CHEBI:57692"/>
    </ligand>
</feature>
<keyword evidence="6 8" id="KW-0560">Oxidoreductase</keyword>
<evidence type="ECO:0000256" key="2">
    <source>
        <dbReference type="ARBA" id="ARBA00008312"/>
    </source>
</evidence>
<keyword evidence="3 8" id="KW-0285">Flavoprotein</keyword>
<dbReference type="GO" id="GO:0005739">
    <property type="term" value="C:mitochondrion"/>
    <property type="evidence" value="ECO:0007669"/>
    <property type="project" value="UniProtKB-SubCell"/>
</dbReference>
<dbReference type="EMBL" id="GL883124">
    <property type="protein sequence ID" value="EGG03543.1"/>
    <property type="molecule type" value="Genomic_DNA"/>
</dbReference>
<feature type="binding site" evidence="10">
    <location>
        <begin position="223"/>
        <end position="226"/>
    </location>
    <ligand>
        <name>NADP(+)</name>
        <dbReference type="ChEBI" id="CHEBI:58349"/>
    </ligand>
</feature>
<evidence type="ECO:0000256" key="1">
    <source>
        <dbReference type="ARBA" id="ARBA00001974"/>
    </source>
</evidence>
<dbReference type="GO" id="GO:0071949">
    <property type="term" value="F:FAD binding"/>
    <property type="evidence" value="ECO:0007669"/>
    <property type="project" value="EnsemblFungi"/>
</dbReference>
<dbReference type="AlphaFoldDB" id="F4RVQ4"/>
<gene>
    <name evidence="11" type="ORF">MELLADRAFT_49489</name>
</gene>
<dbReference type="EC" id="1.18.1.6" evidence="8"/>
<keyword evidence="4 8" id="KW-0274">FAD</keyword>
<feature type="binding site" evidence="10">
    <location>
        <position position="467"/>
    </location>
    <ligand>
        <name>NADP(+)</name>
        <dbReference type="ChEBI" id="CHEBI:58349"/>
    </ligand>
</feature>
<feature type="binding site" evidence="10">
    <location>
        <begin position="267"/>
        <end position="268"/>
    </location>
    <ligand>
        <name>NADP(+)</name>
        <dbReference type="ChEBI" id="CHEBI:58349"/>
    </ligand>
</feature>
<dbReference type="SUPFAM" id="SSF51971">
    <property type="entry name" value="Nucleotide-binding domain"/>
    <property type="match status" value="1"/>
</dbReference>
<evidence type="ECO:0000313" key="11">
    <source>
        <dbReference type="EMBL" id="EGG03543.1"/>
    </source>
</evidence>
<dbReference type="PIRSF" id="PIRSF000362">
    <property type="entry name" value="FNR"/>
    <property type="match status" value="1"/>
</dbReference>
<dbReference type="eggNOG" id="KOG1800">
    <property type="taxonomic scope" value="Eukaryota"/>
</dbReference>
<proteinExistence type="inferred from homology"/>
<dbReference type="STRING" id="747676.F4RVQ4"/>
<dbReference type="InterPro" id="IPR036188">
    <property type="entry name" value="FAD/NAD-bd_sf"/>
</dbReference>
<dbReference type="OrthoDB" id="333024at2759"/>
<organism evidence="12">
    <name type="scientific">Melampsora larici-populina (strain 98AG31 / pathotype 3-4-7)</name>
    <name type="common">Poplar leaf rust fungus</name>
    <dbReference type="NCBI Taxonomy" id="747676"/>
    <lineage>
        <taxon>Eukaryota</taxon>
        <taxon>Fungi</taxon>
        <taxon>Dikarya</taxon>
        <taxon>Basidiomycota</taxon>
        <taxon>Pucciniomycotina</taxon>
        <taxon>Pucciniomycetes</taxon>
        <taxon>Pucciniales</taxon>
        <taxon>Melampsoraceae</taxon>
        <taxon>Melampsora</taxon>
    </lineage>
</organism>
<dbReference type="InterPro" id="IPR055275">
    <property type="entry name" value="Ferredox_Rdtase"/>
</dbReference>
<dbReference type="PANTHER" id="PTHR48467">
    <property type="entry name" value="GLUTAMATE SYNTHASE 1 [NADH], CHLOROPLASTIC-LIKE"/>
    <property type="match status" value="1"/>
</dbReference>
<dbReference type="RefSeq" id="XP_007413337.1">
    <property type="nucleotide sequence ID" value="XM_007413275.1"/>
</dbReference>
<dbReference type="PANTHER" id="PTHR48467:SF1">
    <property type="entry name" value="GLUTAMATE SYNTHASE 1 [NADH], CHLOROPLASTIC-LIKE"/>
    <property type="match status" value="1"/>
</dbReference>
<dbReference type="VEuPathDB" id="FungiDB:MELLADRAFT_49489"/>
<comment type="cofactor">
    <cofactor evidence="1 8 9">
        <name>FAD</name>
        <dbReference type="ChEBI" id="CHEBI:57692"/>
    </cofactor>
</comment>
<dbReference type="GeneID" id="18928615"/>
<evidence type="ECO:0000256" key="7">
    <source>
        <dbReference type="ARBA" id="ARBA00048933"/>
    </source>
</evidence>
<evidence type="ECO:0000313" key="12">
    <source>
        <dbReference type="Proteomes" id="UP000001072"/>
    </source>
</evidence>
<protein>
    <recommendedName>
        <fullName evidence="8">NADPH:adrenodoxin oxidoreductase, mitochondrial</fullName>
        <ecNumber evidence="8">1.18.1.6</ecNumber>
    </recommendedName>
</protein>
<dbReference type="GO" id="GO:0008860">
    <property type="term" value="F:ferredoxin-NAD+ reductase activity"/>
    <property type="evidence" value="ECO:0007669"/>
    <property type="project" value="EnsemblFungi"/>
</dbReference>
<evidence type="ECO:0000256" key="6">
    <source>
        <dbReference type="ARBA" id="ARBA00023002"/>
    </source>
</evidence>
<comment type="catalytic activity">
    <reaction evidence="7 8">
        <text>2 reduced [adrenodoxin] + NADP(+) + H(+) = 2 oxidized [adrenodoxin] + NADPH</text>
        <dbReference type="Rhea" id="RHEA:42312"/>
        <dbReference type="Rhea" id="RHEA-COMP:9998"/>
        <dbReference type="Rhea" id="RHEA-COMP:9999"/>
        <dbReference type="ChEBI" id="CHEBI:15378"/>
        <dbReference type="ChEBI" id="CHEBI:33737"/>
        <dbReference type="ChEBI" id="CHEBI:33738"/>
        <dbReference type="ChEBI" id="CHEBI:57783"/>
        <dbReference type="ChEBI" id="CHEBI:58349"/>
        <dbReference type="EC" id="1.18.1.6"/>
    </reaction>
</comment>
<dbReference type="InParanoid" id="F4RVQ4"/>
<dbReference type="KEGG" id="mlr:MELLADRAFT_49489"/>
<evidence type="ECO:0000256" key="3">
    <source>
        <dbReference type="ARBA" id="ARBA00022630"/>
    </source>
</evidence>
<dbReference type="PRINTS" id="PR00419">
    <property type="entry name" value="ADXRDTASE"/>
</dbReference>
<sequence>MTLYFSHSISFIRTRPIHPTSFKLNPFSLSRNLTTTTTTTKTKIPTTHLARSYRFAICGAGPAGFYSASRLLSLLNDHQDIRIDLFDKLPTPFGLSRYGVAPDHPEVKNCEHKFEEVAQDPRVKFFGNTRLTGEKEERISFNTEATITISELRSYYDAVILSYGSCLDRDLGGIPGETNLSNIIPARSVVNWYNSYPRSSSNDPINSFDIDLSKIEKVVILGQGNVALDIARILLTDIDQLAKTDISERALENLSNSQIKEVEIVGRRGPLQMPCTTKELRELLSLKDVRFETDLEILNESIELIRQPEILNHLQNSRLRKRLIELMSKSMTNQRNQTSSHRSWSFRFLRSPIAFHPDPNFTSTERQPVKKIEWQRNRLLNPKPTEIKPHMDLSTATAIPSEPSHTFTSQADLVIKSIGYRPEVISGIPYNSRQTSVNNIDGRVINEKGEVIPGLYVSGWLSRGANGVIANTMYDAFLTIDKLIEDIQNNQLDKHNVSNDLKINGKENVMDWNQWKIIDEVEKINGIQKGKVREKIEDLDRMMEIGCKKI</sequence>
<feature type="binding site" evidence="9">
    <location>
        <position position="63"/>
    </location>
    <ligand>
        <name>FAD</name>
        <dbReference type="ChEBI" id="CHEBI:57692"/>
    </ligand>
</feature>
<dbReference type="FunCoup" id="F4RVQ4">
    <property type="interactions" value="413"/>
</dbReference>
<evidence type="ECO:0000256" key="8">
    <source>
        <dbReference type="PIRNR" id="PIRNR000362"/>
    </source>
</evidence>
<dbReference type="Gene3D" id="3.40.50.720">
    <property type="entry name" value="NAD(P)-binding Rossmann-like Domain"/>
    <property type="match status" value="1"/>
</dbReference>
<keyword evidence="12" id="KW-1185">Reference proteome</keyword>
<dbReference type="HOGENOM" id="CLU_024722_3_1_1"/>
<evidence type="ECO:0000256" key="4">
    <source>
        <dbReference type="ARBA" id="ARBA00022827"/>
    </source>
</evidence>
<keyword evidence="8" id="KW-0496">Mitochondrion</keyword>
<reference evidence="12" key="1">
    <citation type="journal article" date="2011" name="Proc. Natl. Acad. Sci. U.S.A.">
        <title>Obligate biotrophy features unraveled by the genomic analysis of rust fungi.</title>
        <authorList>
            <person name="Duplessis S."/>
            <person name="Cuomo C.A."/>
            <person name="Lin Y.-C."/>
            <person name="Aerts A."/>
            <person name="Tisserant E."/>
            <person name="Veneault-Fourrey C."/>
            <person name="Joly D.L."/>
            <person name="Hacquard S."/>
            <person name="Amselem J."/>
            <person name="Cantarel B.L."/>
            <person name="Chiu R."/>
            <person name="Coutinho P.M."/>
            <person name="Feau N."/>
            <person name="Field M."/>
            <person name="Frey P."/>
            <person name="Gelhaye E."/>
            <person name="Goldberg J."/>
            <person name="Grabherr M.G."/>
            <person name="Kodira C.D."/>
            <person name="Kohler A."/>
            <person name="Kuees U."/>
            <person name="Lindquist E.A."/>
            <person name="Lucas S.M."/>
            <person name="Mago R."/>
            <person name="Mauceli E."/>
            <person name="Morin E."/>
            <person name="Murat C."/>
            <person name="Pangilinan J.L."/>
            <person name="Park R."/>
            <person name="Pearson M."/>
            <person name="Quesneville H."/>
            <person name="Rouhier N."/>
            <person name="Sakthikumar S."/>
            <person name="Salamov A.A."/>
            <person name="Schmutz J."/>
            <person name="Selles B."/>
            <person name="Shapiro H."/>
            <person name="Tanguay P."/>
            <person name="Tuskan G.A."/>
            <person name="Henrissat B."/>
            <person name="Van de Peer Y."/>
            <person name="Rouze P."/>
            <person name="Ellis J.G."/>
            <person name="Dodds P.N."/>
            <person name="Schein J.E."/>
            <person name="Zhong S."/>
            <person name="Hamelin R.C."/>
            <person name="Grigoriev I.V."/>
            <person name="Szabo L.J."/>
            <person name="Martin F."/>
        </authorList>
    </citation>
    <scope>NUCLEOTIDE SEQUENCE [LARGE SCALE GENOMIC DNA]</scope>
    <source>
        <strain evidence="12">98AG31 / pathotype 3-4-7</strain>
    </source>
</reference>
<dbReference type="Gene3D" id="3.50.50.60">
    <property type="entry name" value="FAD/NAD(P)-binding domain"/>
    <property type="match status" value="1"/>
</dbReference>
<evidence type="ECO:0000256" key="5">
    <source>
        <dbReference type="ARBA" id="ARBA00022857"/>
    </source>
</evidence>
<evidence type="ECO:0000256" key="9">
    <source>
        <dbReference type="PIRSR" id="PIRSR000362-1"/>
    </source>
</evidence>
<feature type="binding site" evidence="9">
    <location>
        <begin position="467"/>
        <end position="469"/>
    </location>
    <ligand>
        <name>FAD</name>
        <dbReference type="ChEBI" id="CHEBI:57692"/>
    </ligand>
</feature>
<evidence type="ECO:0000256" key="10">
    <source>
        <dbReference type="PIRSR" id="PIRSR000362-2"/>
    </source>
</evidence>
<feature type="binding site" evidence="9">
    <location>
        <position position="460"/>
    </location>
    <ligand>
        <name>FAD</name>
        <dbReference type="ChEBI" id="CHEBI:57692"/>
    </ligand>
</feature>
<feature type="binding site" evidence="10">
    <location>
        <position position="279"/>
    </location>
    <ligand>
        <name>NADP(+)</name>
        <dbReference type="ChEBI" id="CHEBI:58349"/>
    </ligand>
</feature>
<accession>F4RVQ4</accession>